<evidence type="ECO:0000259" key="6">
    <source>
        <dbReference type="PROSITE" id="PS50931"/>
    </source>
</evidence>
<name>A0A6B2QWZ5_9BURK</name>
<dbReference type="InterPro" id="IPR000847">
    <property type="entry name" value="LysR_HTH_N"/>
</dbReference>
<sequence>MLELRQLRYFVTIVDAGSLTRAAELLYVAQPALSQQLAILESNVNARLLNRSSKGINPTEAGTALYKHAQTILKLVDETKSVIKSPESGISGRVRLAMPGTTGSILAAPLVEKLRLEHPGIILEVYEHPSSYLVPQLLEQRVDLSFLVDNIPSSGLEVTPIANENLYFIHHKDNHPFGKQAHVKLDELIDIPLVLPTRTSTLRQLIDNAFSAQDIEPMIVAETSSTQTLLRLAANSPIGTIQTLTSMASSLESKKLIASLIQPVLARRLYLAYPKYVALSEASTYVHSAIIVLAKELMLSGQWRGAVPQYQ</sequence>
<keyword evidence="5" id="KW-0804">Transcription</keyword>
<evidence type="ECO:0000313" key="7">
    <source>
        <dbReference type="EMBL" id="NDY82940.1"/>
    </source>
</evidence>
<dbReference type="SUPFAM" id="SSF53850">
    <property type="entry name" value="Periplasmic binding protein-like II"/>
    <property type="match status" value="1"/>
</dbReference>
<proteinExistence type="inferred from homology"/>
<dbReference type="PANTHER" id="PTHR30293:SF0">
    <property type="entry name" value="NITROGEN ASSIMILATION REGULATORY PROTEIN NAC"/>
    <property type="match status" value="1"/>
</dbReference>
<keyword evidence="3" id="KW-0238">DNA-binding</keyword>
<protein>
    <submittedName>
        <fullName evidence="7">LysR family transcriptional regulator</fullName>
    </submittedName>
</protein>
<comment type="caution">
    <text evidence="7">The sequence shown here is derived from an EMBL/GenBank/DDBJ whole genome shotgun (WGS) entry which is preliminary data.</text>
</comment>
<evidence type="ECO:0000256" key="2">
    <source>
        <dbReference type="ARBA" id="ARBA00023015"/>
    </source>
</evidence>
<dbReference type="Pfam" id="PF00126">
    <property type="entry name" value="HTH_1"/>
    <property type="match status" value="1"/>
</dbReference>
<evidence type="ECO:0000256" key="1">
    <source>
        <dbReference type="ARBA" id="ARBA00009437"/>
    </source>
</evidence>
<feature type="domain" description="HTH lysR-type" evidence="6">
    <location>
        <begin position="2"/>
        <end position="59"/>
    </location>
</feature>
<dbReference type="RefSeq" id="WP_163653189.1">
    <property type="nucleotide sequence ID" value="NZ_JAAGRN010000004.1"/>
</dbReference>
<keyword evidence="2" id="KW-0805">Transcription regulation</keyword>
<dbReference type="PROSITE" id="PS50931">
    <property type="entry name" value="HTH_LYSR"/>
    <property type="match status" value="1"/>
</dbReference>
<dbReference type="InterPro" id="IPR036390">
    <property type="entry name" value="WH_DNA-bd_sf"/>
</dbReference>
<dbReference type="PRINTS" id="PR00039">
    <property type="entry name" value="HTHLYSR"/>
</dbReference>
<dbReference type="SUPFAM" id="SSF46785">
    <property type="entry name" value="Winged helix' DNA-binding domain"/>
    <property type="match status" value="1"/>
</dbReference>
<keyword evidence="4" id="KW-0010">Activator</keyword>
<accession>A0A6B2QWZ5</accession>
<dbReference type="GO" id="GO:2000142">
    <property type="term" value="P:regulation of DNA-templated transcription initiation"/>
    <property type="evidence" value="ECO:0007669"/>
    <property type="project" value="TreeGrafter"/>
</dbReference>
<dbReference type="Gene3D" id="3.40.190.290">
    <property type="match status" value="1"/>
</dbReference>
<dbReference type="AlphaFoldDB" id="A0A6B2QWZ5"/>
<dbReference type="InterPro" id="IPR036388">
    <property type="entry name" value="WH-like_DNA-bd_sf"/>
</dbReference>
<dbReference type="GO" id="GO:0003677">
    <property type="term" value="F:DNA binding"/>
    <property type="evidence" value="ECO:0007669"/>
    <property type="project" value="UniProtKB-KW"/>
</dbReference>
<organism evidence="7">
    <name type="scientific">Sheuella amnicola</name>
    <dbReference type="NCBI Taxonomy" id="2707330"/>
    <lineage>
        <taxon>Bacteria</taxon>
        <taxon>Pseudomonadati</taxon>
        <taxon>Pseudomonadota</taxon>
        <taxon>Betaproteobacteria</taxon>
        <taxon>Burkholderiales</taxon>
        <taxon>Alcaligenaceae</taxon>
        <taxon>Sheuella</taxon>
    </lineage>
</organism>
<comment type="similarity">
    <text evidence="1">Belongs to the LysR transcriptional regulatory family.</text>
</comment>
<evidence type="ECO:0000256" key="4">
    <source>
        <dbReference type="ARBA" id="ARBA00023159"/>
    </source>
</evidence>
<dbReference type="InterPro" id="IPR005119">
    <property type="entry name" value="LysR_subst-bd"/>
</dbReference>
<evidence type="ECO:0000256" key="3">
    <source>
        <dbReference type="ARBA" id="ARBA00023125"/>
    </source>
</evidence>
<dbReference type="EMBL" id="JAAGRN010000004">
    <property type="protein sequence ID" value="NDY82940.1"/>
    <property type="molecule type" value="Genomic_DNA"/>
</dbReference>
<reference evidence="7" key="1">
    <citation type="submission" date="2020-02" db="EMBL/GenBank/DDBJ databases">
        <authorList>
            <person name="Chen W.-M."/>
        </authorList>
    </citation>
    <scope>NUCLEOTIDE SEQUENCE</scope>
    <source>
        <strain evidence="7">NBD-18</strain>
    </source>
</reference>
<dbReference type="Gene3D" id="1.10.10.10">
    <property type="entry name" value="Winged helix-like DNA-binding domain superfamily/Winged helix DNA-binding domain"/>
    <property type="match status" value="1"/>
</dbReference>
<gene>
    <name evidence="7" type="ORF">G3I67_06820</name>
</gene>
<dbReference type="Pfam" id="PF03466">
    <property type="entry name" value="LysR_substrate"/>
    <property type="match status" value="1"/>
</dbReference>
<dbReference type="FunFam" id="1.10.10.10:FF:000001">
    <property type="entry name" value="LysR family transcriptional regulator"/>
    <property type="match status" value="1"/>
</dbReference>
<dbReference type="PANTHER" id="PTHR30293">
    <property type="entry name" value="TRANSCRIPTIONAL REGULATORY PROTEIN NAC-RELATED"/>
    <property type="match status" value="1"/>
</dbReference>
<dbReference type="GO" id="GO:0003700">
    <property type="term" value="F:DNA-binding transcription factor activity"/>
    <property type="evidence" value="ECO:0007669"/>
    <property type="project" value="InterPro"/>
</dbReference>
<evidence type="ECO:0000256" key="5">
    <source>
        <dbReference type="ARBA" id="ARBA00023163"/>
    </source>
</evidence>